<keyword evidence="6" id="KW-0378">Hydrolase</keyword>
<dbReference type="GO" id="GO:0000466">
    <property type="term" value="P:maturation of 5.8S rRNA from tricistronic rRNA transcript (SSU-rRNA, 5.8S rRNA, LSU-rRNA)"/>
    <property type="evidence" value="ECO:0007669"/>
    <property type="project" value="EnsemblFungi"/>
</dbReference>
<evidence type="ECO:0000256" key="1">
    <source>
        <dbReference type="ARBA" id="ARBA00003706"/>
    </source>
</evidence>
<dbReference type="Pfam" id="PF00270">
    <property type="entry name" value="DEAD"/>
    <property type="match status" value="1"/>
</dbReference>
<evidence type="ECO:0000256" key="5">
    <source>
        <dbReference type="ARBA" id="ARBA00022741"/>
    </source>
</evidence>
<dbReference type="PROSITE" id="PS51194">
    <property type="entry name" value="HELICASE_CTER"/>
    <property type="match status" value="1"/>
</dbReference>
<dbReference type="InterPro" id="IPR014014">
    <property type="entry name" value="RNA_helicase_DEAD_Q_motif"/>
</dbReference>
<dbReference type="GO" id="GO:0000463">
    <property type="term" value="P:maturation of LSU-rRNA from tricistronic rRNA transcript (SSU-rRNA, 5.8S rRNA, LSU-rRNA)"/>
    <property type="evidence" value="ECO:0007669"/>
    <property type="project" value="EnsemblFungi"/>
</dbReference>
<sequence>MEAKAQEKKKKKAKYQKDEDDEFETVPQVNNDYDDISNDEVTDEEEYDSAISEPFSDNSDNEQNSVNSNDKYKNEEEEIYSDDDEDDDDDEDEEDEEDEEEDSEDEEIERKLREANRKHKKSGGFQSMGLSNFVYKAIMHKGYKVPTPIQRKTIPIILEGKDVVAMARTGSGKTASFLIPIIEKLKAHSVKVGVRALILSPTRELAIQTLKFVKDFGKFTDLRTCVIVGGDNMEEQFSAIAGNPDIIIATPGRLMHLIIEMNFDLKTVQHVVFDEADRLFEMGFEEQLKEILFKLPQERQTILFSATLPRLLVDFAKAGLTDPSLIRLDVDSKMSKDLQAAFFSVKRIEKESALLFLLRHVIKEDESTIIFTATKHHVEYLHELLDKANIDNTYIYGSLDQTARKINISKFRNGKSKILIVTDVAARGIDIPLLENVINYDFPTSSKIFIHRVGRAARAGRKGVAYSFVSSDELPYFIDLQLFTGRPLKLANDYQDGEEPDYTTEIVYGNIPQDSLDMETSYIENLIKLNVTLEGLKKVTQNAYKLYYKTRAKASSESYIHAKELTEKFAGIHPILSNVVDKNEIERAKIVNSLSSFRPHETIFEVGKRGLKSAEAQLMQKRRSQIFSIIEARQEKIAKAEEKKAQMKANKAKKVDEVNEEELEKTFKNLSSKKRKREITDFKDKEYYMSHYQQGVNAERGYGINGNAGIGSNSFIEQMGSATMDLMGDDDKALKKNVKGALKWDTKKKRFIRETIGSDNKKRIKTESGNIIPASYKSKRFEEWQKKTKIEIPRSGEKELDNSANAADMSQLYKSRRIVHTKMTPGNPNSKNQQRKKARLEAEARREGKGLDNNTVTIKKHKGKRLRVVKHKTTGEHAKNELRTAVQITKDRKIKEKRREKNGRHNIKKKK</sequence>
<dbReference type="InterPro" id="IPR011545">
    <property type="entry name" value="DEAD/DEAH_box_helicase_dom"/>
</dbReference>
<dbReference type="PROSITE" id="PS00039">
    <property type="entry name" value="DEAD_ATP_HELICASE"/>
    <property type="match status" value="1"/>
</dbReference>
<evidence type="ECO:0000313" key="19">
    <source>
        <dbReference type="Proteomes" id="UP000193944"/>
    </source>
</evidence>
<feature type="compositionally biased region" description="Acidic residues" evidence="14">
    <location>
        <begin position="75"/>
        <end position="107"/>
    </location>
</feature>
<feature type="compositionally biased region" description="Basic and acidic residues" evidence="14">
    <location>
        <begin position="889"/>
        <end position="899"/>
    </location>
</feature>
<dbReference type="SMART" id="SM01123">
    <property type="entry name" value="DBP10CT"/>
    <property type="match status" value="1"/>
</dbReference>
<dbReference type="GO" id="GO:0005730">
    <property type="term" value="C:nucleolus"/>
    <property type="evidence" value="ECO:0007669"/>
    <property type="project" value="UniProtKB-SubCell"/>
</dbReference>
<feature type="short sequence motif" description="Q motif" evidence="12">
    <location>
        <begin position="123"/>
        <end position="151"/>
    </location>
</feature>
<dbReference type="SMART" id="SM00487">
    <property type="entry name" value="DEXDc"/>
    <property type="match status" value="1"/>
</dbReference>
<proteinExistence type="inferred from homology"/>
<dbReference type="Pfam" id="PF08147">
    <property type="entry name" value="DBP10CT"/>
    <property type="match status" value="1"/>
</dbReference>
<dbReference type="FunFam" id="3.40.50.300:FF:000865">
    <property type="entry name" value="ATP-dependent RNA helicase DDX54"/>
    <property type="match status" value="1"/>
</dbReference>
<keyword evidence="10" id="KW-0539">Nucleus</keyword>
<dbReference type="GO" id="GO:1902626">
    <property type="term" value="P:assembly of large subunit precursor of preribosome"/>
    <property type="evidence" value="ECO:0007669"/>
    <property type="project" value="EnsemblFungi"/>
</dbReference>
<feature type="coiled-coil region" evidence="13">
    <location>
        <begin position="630"/>
        <end position="664"/>
    </location>
</feature>
<dbReference type="Gene3D" id="3.40.50.300">
    <property type="entry name" value="P-loop containing nucleotide triphosphate hydrolases"/>
    <property type="match status" value="2"/>
</dbReference>
<evidence type="ECO:0000259" key="15">
    <source>
        <dbReference type="PROSITE" id="PS51192"/>
    </source>
</evidence>
<keyword evidence="9" id="KW-0694">RNA-binding</keyword>
<feature type="domain" description="DEAD-box RNA helicase Q" evidence="17">
    <location>
        <begin position="123"/>
        <end position="151"/>
    </location>
</feature>
<dbReference type="GO" id="GO:0005524">
    <property type="term" value="F:ATP binding"/>
    <property type="evidence" value="ECO:0007669"/>
    <property type="project" value="UniProtKB-KW"/>
</dbReference>
<dbReference type="GO" id="GO:0016887">
    <property type="term" value="F:ATP hydrolysis activity"/>
    <property type="evidence" value="ECO:0007669"/>
    <property type="project" value="RHEA"/>
</dbReference>
<feature type="domain" description="Helicase ATP-binding" evidence="15">
    <location>
        <begin position="154"/>
        <end position="326"/>
    </location>
</feature>
<dbReference type="PANTHER" id="PTHR47959">
    <property type="entry name" value="ATP-DEPENDENT RNA HELICASE RHLE-RELATED"/>
    <property type="match status" value="1"/>
</dbReference>
<evidence type="ECO:0000259" key="17">
    <source>
        <dbReference type="PROSITE" id="PS51195"/>
    </source>
</evidence>
<reference evidence="18 19" key="1">
    <citation type="submission" date="2016-08" db="EMBL/GenBank/DDBJ databases">
        <title>A Parts List for Fungal Cellulosomes Revealed by Comparative Genomics.</title>
        <authorList>
            <consortium name="DOE Joint Genome Institute"/>
            <person name="Haitjema C.H."/>
            <person name="Gilmore S.P."/>
            <person name="Henske J.K."/>
            <person name="Solomon K.V."/>
            <person name="De Groot R."/>
            <person name="Kuo A."/>
            <person name="Mondo S.J."/>
            <person name="Salamov A.A."/>
            <person name="Labutti K."/>
            <person name="Zhao Z."/>
            <person name="Chiniquy J."/>
            <person name="Barry K."/>
            <person name="Brewer H.M."/>
            <person name="Purvine S.O."/>
            <person name="Wright A.T."/>
            <person name="Boxma B."/>
            <person name="Van Alen T."/>
            <person name="Hackstein J.H."/>
            <person name="Baker S.E."/>
            <person name="Grigoriev I.V."/>
            <person name="O'Malley M.A."/>
        </authorList>
    </citation>
    <scope>NUCLEOTIDE SEQUENCE [LARGE SCALE GENOMIC DNA]</scope>
    <source>
        <strain evidence="18 19">S4</strain>
    </source>
</reference>
<dbReference type="CDD" id="cd18787">
    <property type="entry name" value="SF2_C_DEAD"/>
    <property type="match status" value="1"/>
</dbReference>
<dbReference type="InterPro" id="IPR027417">
    <property type="entry name" value="P-loop_NTPase"/>
</dbReference>
<keyword evidence="7" id="KW-0347">Helicase</keyword>
<dbReference type="GO" id="GO:0030687">
    <property type="term" value="C:preribosome, large subunit precursor"/>
    <property type="evidence" value="ECO:0007669"/>
    <property type="project" value="EnsemblFungi"/>
</dbReference>
<feature type="compositionally biased region" description="Basic and acidic residues" evidence="14">
    <location>
        <begin position="839"/>
        <end position="850"/>
    </location>
</feature>
<feature type="compositionally biased region" description="Basic and acidic residues" evidence="14">
    <location>
        <begin position="873"/>
        <end position="882"/>
    </location>
</feature>
<evidence type="ECO:0000313" key="18">
    <source>
        <dbReference type="EMBL" id="ORX86736.1"/>
    </source>
</evidence>
<dbReference type="InterPro" id="IPR012541">
    <property type="entry name" value="DBP10_C"/>
</dbReference>
<accession>A0A1Y1XMK0</accession>
<dbReference type="Proteomes" id="UP000193944">
    <property type="component" value="Unassembled WGS sequence"/>
</dbReference>
<evidence type="ECO:0000256" key="4">
    <source>
        <dbReference type="ARBA" id="ARBA00012552"/>
    </source>
</evidence>
<dbReference type="InterPro" id="IPR033517">
    <property type="entry name" value="DDX54/DBP10_DEAD-box_helicase"/>
</dbReference>
<evidence type="ECO:0000256" key="7">
    <source>
        <dbReference type="ARBA" id="ARBA00022806"/>
    </source>
</evidence>
<comment type="subcellular location">
    <subcellularLocation>
        <location evidence="2">Nucleus</location>
        <location evidence="2">Nucleolus</location>
    </subcellularLocation>
</comment>
<dbReference type="AlphaFoldDB" id="A0A1Y1XMK0"/>
<evidence type="ECO:0000259" key="16">
    <source>
        <dbReference type="PROSITE" id="PS51194"/>
    </source>
</evidence>
<dbReference type="SUPFAM" id="SSF52540">
    <property type="entry name" value="P-loop containing nucleoside triphosphate hydrolases"/>
    <property type="match status" value="1"/>
</dbReference>
<feature type="region of interest" description="Disordered" evidence="14">
    <location>
        <begin position="821"/>
        <end position="853"/>
    </location>
</feature>
<protein>
    <recommendedName>
        <fullName evidence="4">RNA helicase</fullName>
        <ecNumber evidence="4">3.6.4.13</ecNumber>
    </recommendedName>
</protein>
<feature type="region of interest" description="Disordered" evidence="14">
    <location>
        <begin position="1"/>
        <end position="109"/>
    </location>
</feature>
<keyword evidence="13" id="KW-0175">Coiled coil</keyword>
<evidence type="ECO:0000256" key="11">
    <source>
        <dbReference type="ARBA" id="ARBA00047984"/>
    </source>
</evidence>
<dbReference type="InterPro" id="IPR000629">
    <property type="entry name" value="RNA-helicase_DEAD-box_CS"/>
</dbReference>
<evidence type="ECO:0000256" key="14">
    <source>
        <dbReference type="SAM" id="MobiDB-lite"/>
    </source>
</evidence>
<comment type="catalytic activity">
    <reaction evidence="11">
        <text>ATP + H2O = ADP + phosphate + H(+)</text>
        <dbReference type="Rhea" id="RHEA:13065"/>
        <dbReference type="ChEBI" id="CHEBI:15377"/>
        <dbReference type="ChEBI" id="CHEBI:15378"/>
        <dbReference type="ChEBI" id="CHEBI:30616"/>
        <dbReference type="ChEBI" id="CHEBI:43474"/>
        <dbReference type="ChEBI" id="CHEBI:456216"/>
        <dbReference type="EC" id="3.6.4.13"/>
    </reaction>
</comment>
<dbReference type="OrthoDB" id="1191041at2759"/>
<dbReference type="Pfam" id="PF00271">
    <property type="entry name" value="Helicase_C"/>
    <property type="match status" value="1"/>
</dbReference>
<dbReference type="PANTHER" id="PTHR47959:SF8">
    <property type="entry name" value="RNA HELICASE"/>
    <property type="match status" value="1"/>
</dbReference>
<feature type="compositionally biased region" description="Acidic residues" evidence="14">
    <location>
        <begin position="32"/>
        <end position="48"/>
    </location>
</feature>
<evidence type="ECO:0000256" key="3">
    <source>
        <dbReference type="ARBA" id="ARBA00010379"/>
    </source>
</evidence>
<dbReference type="GO" id="GO:0042802">
    <property type="term" value="F:identical protein binding"/>
    <property type="evidence" value="ECO:0007669"/>
    <property type="project" value="EnsemblFungi"/>
</dbReference>
<comment type="caution">
    <text evidence="18">The sequence shown here is derived from an EMBL/GenBank/DDBJ whole genome shotgun (WGS) entry which is preliminary data.</text>
</comment>
<keyword evidence="8" id="KW-0067">ATP-binding</keyword>
<gene>
    <name evidence="18" type="ORF">BCR32DRAFT_324816</name>
</gene>
<evidence type="ECO:0000256" key="9">
    <source>
        <dbReference type="ARBA" id="ARBA00022884"/>
    </source>
</evidence>
<dbReference type="GO" id="GO:0003724">
    <property type="term" value="F:RNA helicase activity"/>
    <property type="evidence" value="ECO:0007669"/>
    <property type="project" value="UniProtKB-EC"/>
</dbReference>
<name>A0A1Y1XMK0_9FUNG</name>
<comment type="function">
    <text evidence="1">ATP-binding RNA helicase involved in the biogenesis of 60S ribosomal subunits and is required for the normal formation of 25S and 5.8S rRNAs.</text>
</comment>
<reference evidence="18 19" key="2">
    <citation type="submission" date="2016-08" db="EMBL/GenBank/DDBJ databases">
        <title>Pervasive Adenine N6-methylation of Active Genes in Fungi.</title>
        <authorList>
            <consortium name="DOE Joint Genome Institute"/>
            <person name="Mondo S.J."/>
            <person name="Dannebaum R.O."/>
            <person name="Kuo R.C."/>
            <person name="Labutti K."/>
            <person name="Haridas S."/>
            <person name="Kuo A."/>
            <person name="Salamov A."/>
            <person name="Ahrendt S.R."/>
            <person name="Lipzen A."/>
            <person name="Sullivan W."/>
            <person name="Andreopoulos W.B."/>
            <person name="Clum A."/>
            <person name="Lindquist E."/>
            <person name="Daum C."/>
            <person name="Ramamoorthy G.K."/>
            <person name="Gryganskyi A."/>
            <person name="Culley D."/>
            <person name="Magnuson J.K."/>
            <person name="James T.Y."/>
            <person name="O'Malley M.A."/>
            <person name="Stajich J.E."/>
            <person name="Spatafora J.W."/>
            <person name="Visel A."/>
            <person name="Grigoriev I.V."/>
        </authorList>
    </citation>
    <scope>NUCLEOTIDE SEQUENCE [LARGE SCALE GENOMIC DNA]</scope>
    <source>
        <strain evidence="18 19">S4</strain>
    </source>
</reference>
<evidence type="ECO:0000256" key="6">
    <source>
        <dbReference type="ARBA" id="ARBA00022801"/>
    </source>
</evidence>
<dbReference type="STRING" id="1754192.A0A1Y1XMK0"/>
<evidence type="ECO:0000256" key="13">
    <source>
        <dbReference type="SAM" id="Coils"/>
    </source>
</evidence>
<dbReference type="PROSITE" id="PS51192">
    <property type="entry name" value="HELICASE_ATP_BIND_1"/>
    <property type="match status" value="1"/>
</dbReference>
<evidence type="ECO:0000256" key="10">
    <source>
        <dbReference type="ARBA" id="ARBA00023242"/>
    </source>
</evidence>
<keyword evidence="19" id="KW-1185">Reference proteome</keyword>
<feature type="compositionally biased region" description="Basic residues" evidence="14">
    <location>
        <begin position="900"/>
        <end position="911"/>
    </location>
</feature>
<dbReference type="InterPro" id="IPR014001">
    <property type="entry name" value="Helicase_ATP-bd"/>
</dbReference>
<evidence type="ECO:0000256" key="12">
    <source>
        <dbReference type="PROSITE-ProRule" id="PRU00552"/>
    </source>
</evidence>
<feature type="compositionally biased region" description="Polar residues" evidence="14">
    <location>
        <begin position="55"/>
        <end position="69"/>
    </location>
</feature>
<organism evidence="18 19">
    <name type="scientific">Anaeromyces robustus</name>
    <dbReference type="NCBI Taxonomy" id="1754192"/>
    <lineage>
        <taxon>Eukaryota</taxon>
        <taxon>Fungi</taxon>
        <taxon>Fungi incertae sedis</taxon>
        <taxon>Chytridiomycota</taxon>
        <taxon>Chytridiomycota incertae sedis</taxon>
        <taxon>Neocallimastigomycetes</taxon>
        <taxon>Neocallimastigales</taxon>
        <taxon>Neocallimastigaceae</taxon>
        <taxon>Anaeromyces</taxon>
    </lineage>
</organism>
<evidence type="ECO:0000256" key="2">
    <source>
        <dbReference type="ARBA" id="ARBA00004604"/>
    </source>
</evidence>
<dbReference type="SMART" id="SM00490">
    <property type="entry name" value="HELICc"/>
    <property type="match status" value="1"/>
</dbReference>
<evidence type="ECO:0000256" key="8">
    <source>
        <dbReference type="ARBA" id="ARBA00022840"/>
    </source>
</evidence>
<dbReference type="EC" id="3.6.4.13" evidence="4"/>
<keyword evidence="5" id="KW-0547">Nucleotide-binding</keyword>
<dbReference type="GO" id="GO:0005829">
    <property type="term" value="C:cytosol"/>
    <property type="evidence" value="ECO:0007669"/>
    <property type="project" value="TreeGrafter"/>
</dbReference>
<dbReference type="InterPro" id="IPR050079">
    <property type="entry name" value="DEAD_box_RNA_helicase"/>
</dbReference>
<dbReference type="EMBL" id="MCFG01000017">
    <property type="protein sequence ID" value="ORX86736.1"/>
    <property type="molecule type" value="Genomic_DNA"/>
</dbReference>
<dbReference type="PROSITE" id="PS51195">
    <property type="entry name" value="Q_MOTIF"/>
    <property type="match status" value="1"/>
</dbReference>
<dbReference type="CDD" id="cd17959">
    <property type="entry name" value="DEADc_DDX54"/>
    <property type="match status" value="1"/>
</dbReference>
<comment type="similarity">
    <text evidence="3">Belongs to the DEAD box helicase family. DDX54/DBP10 subfamily.</text>
</comment>
<feature type="domain" description="Helicase C-terminal" evidence="16">
    <location>
        <begin position="353"/>
        <end position="508"/>
    </location>
</feature>
<feature type="region of interest" description="Disordered" evidence="14">
    <location>
        <begin position="871"/>
        <end position="911"/>
    </location>
</feature>
<dbReference type="InterPro" id="IPR001650">
    <property type="entry name" value="Helicase_C-like"/>
</dbReference>
<dbReference type="GO" id="GO:0003723">
    <property type="term" value="F:RNA binding"/>
    <property type="evidence" value="ECO:0007669"/>
    <property type="project" value="UniProtKB-KW"/>
</dbReference>